<keyword evidence="2" id="KW-1185">Reference proteome</keyword>
<evidence type="ECO:0000313" key="2">
    <source>
        <dbReference type="Proteomes" id="UP000515917"/>
    </source>
</evidence>
<gene>
    <name evidence="1" type="ORF">C1H71_17065</name>
</gene>
<name>A0A7G3GC82_9NEIS</name>
<dbReference type="InterPro" id="IPR012341">
    <property type="entry name" value="6hp_glycosidase-like_sf"/>
</dbReference>
<dbReference type="Pfam" id="PF06824">
    <property type="entry name" value="Glyco_hydro_125"/>
    <property type="match status" value="1"/>
</dbReference>
<dbReference type="Proteomes" id="UP000515917">
    <property type="component" value="Chromosome"/>
</dbReference>
<organism evidence="1 2">
    <name type="scientific">Iodobacter fluviatilis</name>
    <dbReference type="NCBI Taxonomy" id="537"/>
    <lineage>
        <taxon>Bacteria</taxon>
        <taxon>Pseudomonadati</taxon>
        <taxon>Pseudomonadota</taxon>
        <taxon>Betaproteobacteria</taxon>
        <taxon>Neisseriales</taxon>
        <taxon>Chitinibacteraceae</taxon>
        <taxon>Iodobacter</taxon>
    </lineage>
</organism>
<evidence type="ECO:0008006" key="3">
    <source>
        <dbReference type="Google" id="ProtNLM"/>
    </source>
</evidence>
<dbReference type="SUPFAM" id="SSF48208">
    <property type="entry name" value="Six-hairpin glycosidases"/>
    <property type="match status" value="1"/>
</dbReference>
<evidence type="ECO:0000313" key="1">
    <source>
        <dbReference type="EMBL" id="QBC45077.1"/>
    </source>
</evidence>
<protein>
    <recommendedName>
        <fullName evidence="3">Metal-independent alpha-mannosidase</fullName>
    </recommendedName>
</protein>
<accession>A0A7G3GC82</accession>
<dbReference type="GO" id="GO:0005975">
    <property type="term" value="P:carbohydrate metabolic process"/>
    <property type="evidence" value="ECO:0007669"/>
    <property type="project" value="InterPro"/>
</dbReference>
<dbReference type="PANTHER" id="PTHR31047:SF0">
    <property type="entry name" value="MEIOTICALLY UP-REGULATED GENE 157 PROTEIN"/>
    <property type="match status" value="1"/>
</dbReference>
<sequence length="55" mass="6454">MLKTSHANTWLMHEFFAADQPARFTRSWFAWANTLLGELISKLAENRPHLLLKKD</sequence>
<dbReference type="KEGG" id="ifl:C1H71_17065"/>
<dbReference type="InterPro" id="IPR008928">
    <property type="entry name" value="6-hairpin_glycosidase_sf"/>
</dbReference>
<proteinExistence type="predicted"/>
<dbReference type="PANTHER" id="PTHR31047">
    <property type="entry name" value="MEIOTICALLY UP-REGULATED GENE 157 PROTEIN"/>
    <property type="match status" value="1"/>
</dbReference>
<dbReference type="InterPro" id="IPR008313">
    <property type="entry name" value="GH125"/>
</dbReference>
<dbReference type="Gene3D" id="1.50.10.10">
    <property type="match status" value="1"/>
</dbReference>
<dbReference type="AlphaFoldDB" id="A0A7G3GC82"/>
<dbReference type="EMBL" id="CP025781">
    <property type="protein sequence ID" value="QBC45077.1"/>
    <property type="molecule type" value="Genomic_DNA"/>
</dbReference>
<reference evidence="1 2" key="1">
    <citation type="submission" date="2018-01" db="EMBL/GenBank/DDBJ databases">
        <title>Genome sequence of Iodobacter sp. strain PCH194 isolated from Indian Trans-Himalaya.</title>
        <authorList>
            <person name="Kumar V."/>
            <person name="Thakur V."/>
            <person name="Kumar S."/>
            <person name="Singh D."/>
        </authorList>
    </citation>
    <scope>NUCLEOTIDE SEQUENCE [LARGE SCALE GENOMIC DNA]</scope>
    <source>
        <strain evidence="1 2">PCH194</strain>
    </source>
</reference>